<feature type="region of interest" description="Disordered" evidence="1">
    <location>
        <begin position="1"/>
        <end position="110"/>
    </location>
</feature>
<dbReference type="Proteomes" id="UP000030706">
    <property type="component" value="Unassembled WGS sequence"/>
</dbReference>
<keyword evidence="4" id="KW-1185">Reference proteome</keyword>
<dbReference type="PANTHER" id="PTHR37540">
    <property type="entry name" value="TRANSCRIPTION FACTOR (ACR-2), PUTATIVE-RELATED-RELATED"/>
    <property type="match status" value="1"/>
</dbReference>
<feature type="transmembrane region" description="Helical" evidence="2">
    <location>
        <begin position="164"/>
        <end position="187"/>
    </location>
</feature>
<feature type="compositionally biased region" description="Basic residues" evidence="1">
    <location>
        <begin position="36"/>
        <end position="48"/>
    </location>
</feature>
<feature type="compositionally biased region" description="Low complexity" evidence="1">
    <location>
        <begin position="92"/>
        <end position="110"/>
    </location>
</feature>
<keyword evidence="2" id="KW-0812">Transmembrane</keyword>
<dbReference type="STRING" id="1043002.A0A074YAC4"/>
<dbReference type="HOGENOM" id="CLU_051520_0_0_1"/>
<gene>
    <name evidence="3" type="ORF">M438DRAFT_355667</name>
</gene>
<name>A0A074YAC4_AURPU</name>
<dbReference type="InterPro" id="IPR021858">
    <property type="entry name" value="Fun_TF"/>
</dbReference>
<proteinExistence type="predicted"/>
<evidence type="ECO:0000256" key="1">
    <source>
        <dbReference type="SAM" id="MobiDB-lite"/>
    </source>
</evidence>
<dbReference type="OrthoDB" id="4159781at2759"/>
<dbReference type="GeneID" id="40749355"/>
<feature type="compositionally biased region" description="Polar residues" evidence="1">
    <location>
        <begin position="62"/>
        <end position="76"/>
    </location>
</feature>
<keyword evidence="2" id="KW-0472">Membrane</keyword>
<sequence>MPGTSSPVSPGSSEPAMSFQFVNLTDPSDTKDQKVRRAIRSHVTKQQHQKAEQLAAARRSNSDPQLLGTSSTQIQQGRAHAASFPLSRPATSDQQNSVSPASSSDVGISASSSTAQHPMIDVSQIYPAHWLPYLNQILENYLVFTAKEVLQSDDASTMTLLRSVWMPFVMTDLALLHAVLLFAASLFRSSMAAHAQVVDLFQLKDMAIQAMNECLSTKDSMIATMATMAQYEAFWRDADAFTTHMSGLRQFVEMRGGLSALGLNGLLERMLLAIDFNLAQTTGQERSFKPTGLVSSRQSPLRQGSHG</sequence>
<evidence type="ECO:0000256" key="2">
    <source>
        <dbReference type="SAM" id="Phobius"/>
    </source>
</evidence>
<accession>A0A074YAC4</accession>
<dbReference type="AlphaFoldDB" id="A0A074YAC4"/>
<dbReference type="PANTHER" id="PTHR37540:SF5">
    <property type="entry name" value="TRANSCRIPTION FACTOR DOMAIN-CONTAINING PROTEIN"/>
    <property type="match status" value="1"/>
</dbReference>
<feature type="region of interest" description="Disordered" evidence="1">
    <location>
        <begin position="287"/>
        <end position="307"/>
    </location>
</feature>
<evidence type="ECO:0000313" key="4">
    <source>
        <dbReference type="Proteomes" id="UP000030706"/>
    </source>
</evidence>
<protein>
    <submittedName>
        <fullName evidence="3">Uncharacterized protein</fullName>
    </submittedName>
</protein>
<organism evidence="3 4">
    <name type="scientific">Aureobasidium pullulans EXF-150</name>
    <dbReference type="NCBI Taxonomy" id="1043002"/>
    <lineage>
        <taxon>Eukaryota</taxon>
        <taxon>Fungi</taxon>
        <taxon>Dikarya</taxon>
        <taxon>Ascomycota</taxon>
        <taxon>Pezizomycotina</taxon>
        <taxon>Dothideomycetes</taxon>
        <taxon>Dothideomycetidae</taxon>
        <taxon>Dothideales</taxon>
        <taxon>Saccotheciaceae</taxon>
        <taxon>Aureobasidium</taxon>
    </lineage>
</organism>
<evidence type="ECO:0000313" key="3">
    <source>
        <dbReference type="EMBL" id="KEQ83811.1"/>
    </source>
</evidence>
<feature type="compositionally biased region" description="Low complexity" evidence="1">
    <location>
        <begin position="1"/>
        <end position="15"/>
    </location>
</feature>
<reference evidence="3 4" key="1">
    <citation type="journal article" date="2014" name="BMC Genomics">
        <title>Genome sequencing of four Aureobasidium pullulans varieties: biotechnological potential, stress tolerance, and description of new species.</title>
        <authorList>
            <person name="Gostin Ar C."/>
            <person name="Ohm R.A."/>
            <person name="Kogej T."/>
            <person name="Sonjak S."/>
            <person name="Turk M."/>
            <person name="Zajc J."/>
            <person name="Zalar P."/>
            <person name="Grube M."/>
            <person name="Sun H."/>
            <person name="Han J."/>
            <person name="Sharma A."/>
            <person name="Chiniquy J."/>
            <person name="Ngan C.Y."/>
            <person name="Lipzen A."/>
            <person name="Barry K."/>
            <person name="Grigoriev I.V."/>
            <person name="Gunde-Cimerman N."/>
        </authorList>
    </citation>
    <scope>NUCLEOTIDE SEQUENCE [LARGE SCALE GENOMIC DNA]</scope>
    <source>
        <strain evidence="3 4">EXF-150</strain>
    </source>
</reference>
<feature type="compositionally biased region" description="Polar residues" evidence="1">
    <location>
        <begin position="293"/>
        <end position="307"/>
    </location>
</feature>
<dbReference type="Pfam" id="PF11951">
    <property type="entry name" value="Fungal_trans_2"/>
    <property type="match status" value="1"/>
</dbReference>
<dbReference type="EMBL" id="KL584983">
    <property type="protein sequence ID" value="KEQ83811.1"/>
    <property type="molecule type" value="Genomic_DNA"/>
</dbReference>
<dbReference type="RefSeq" id="XP_029759998.1">
    <property type="nucleotide sequence ID" value="XM_029907049.1"/>
</dbReference>
<keyword evidence="2" id="KW-1133">Transmembrane helix</keyword>